<dbReference type="SUPFAM" id="SSF53720">
    <property type="entry name" value="ALDH-like"/>
    <property type="match status" value="1"/>
</dbReference>
<organism evidence="4 5">
    <name type="scientific">Scleromatobacter humisilvae</name>
    <dbReference type="NCBI Taxonomy" id="2897159"/>
    <lineage>
        <taxon>Bacteria</taxon>
        <taxon>Pseudomonadati</taxon>
        <taxon>Pseudomonadota</taxon>
        <taxon>Betaproteobacteria</taxon>
        <taxon>Burkholderiales</taxon>
        <taxon>Sphaerotilaceae</taxon>
        <taxon>Scleromatobacter</taxon>
    </lineage>
</organism>
<keyword evidence="2" id="KW-0560">Oxidoreductase</keyword>
<dbReference type="InterPro" id="IPR051020">
    <property type="entry name" value="ALDH-related_metabolic_enz"/>
</dbReference>
<evidence type="ECO:0000313" key="4">
    <source>
        <dbReference type="EMBL" id="MCK9684987.1"/>
    </source>
</evidence>
<dbReference type="AlphaFoldDB" id="A0A9X1YFZ8"/>
<evidence type="ECO:0000256" key="2">
    <source>
        <dbReference type="ARBA" id="ARBA00023002"/>
    </source>
</evidence>
<proteinExistence type="inferred from homology"/>
<comment type="similarity">
    <text evidence="1">Belongs to the aldehyde dehydrogenase family.</text>
</comment>
<evidence type="ECO:0000313" key="5">
    <source>
        <dbReference type="Proteomes" id="UP001139353"/>
    </source>
</evidence>
<dbReference type="PANTHER" id="PTHR42991:SF1">
    <property type="entry name" value="ALDEHYDE DEHYDROGENASE"/>
    <property type="match status" value="1"/>
</dbReference>
<accession>A0A9X1YFZ8</accession>
<dbReference type="EMBL" id="JAJLJH010000001">
    <property type="protein sequence ID" value="MCK9684987.1"/>
    <property type="molecule type" value="Genomic_DNA"/>
</dbReference>
<dbReference type="InterPro" id="IPR016162">
    <property type="entry name" value="Ald_DH_N"/>
</dbReference>
<dbReference type="Pfam" id="PF00171">
    <property type="entry name" value="Aldedh"/>
    <property type="match status" value="1"/>
</dbReference>
<dbReference type="RefSeq" id="WP_275681006.1">
    <property type="nucleotide sequence ID" value="NZ_JAJLJH010000001.1"/>
</dbReference>
<keyword evidence="5" id="KW-1185">Reference proteome</keyword>
<comment type="caution">
    <text evidence="4">The sequence shown here is derived from an EMBL/GenBank/DDBJ whole genome shotgun (WGS) entry which is preliminary data.</text>
</comment>
<gene>
    <name evidence="4" type="ORF">LPC04_04615</name>
</gene>
<dbReference type="Gene3D" id="3.40.605.10">
    <property type="entry name" value="Aldehyde Dehydrogenase, Chain A, domain 1"/>
    <property type="match status" value="1"/>
</dbReference>
<protein>
    <submittedName>
        <fullName evidence="4">Aldehyde dehydrogenase family protein</fullName>
    </submittedName>
</protein>
<name>A0A9X1YFZ8_9BURK</name>
<dbReference type="InterPro" id="IPR016161">
    <property type="entry name" value="Ald_DH/histidinol_DH"/>
</dbReference>
<dbReference type="GO" id="GO:0008911">
    <property type="term" value="F:lactaldehyde dehydrogenase (NAD+) activity"/>
    <property type="evidence" value="ECO:0007669"/>
    <property type="project" value="TreeGrafter"/>
</dbReference>
<evidence type="ECO:0000256" key="1">
    <source>
        <dbReference type="ARBA" id="ARBA00009986"/>
    </source>
</evidence>
<sequence length="240" mass="24925">MSALALAMRPGVISVSNPFNGEEVGQVDDLPPEAARDLLDVAARGARLCGGLSRHERARLLDDCAALVERDRDAFAALIVAEAGKTIRQAKKSVLRCVNTLRLSADEARRNGGEIVPFRGWAGSGDRQGRFTREPLGVVVAITPYNDPLNLVAHKLGPAIAGGNAVVLKPSELTPLSAIRLVETLVAAGMPSSVVTIATGGAVLGEHALMIADTAAFIAAVEARLAADLSRRASAPAGDL</sequence>
<feature type="domain" description="Aldehyde dehydrogenase" evidence="3">
    <location>
        <begin position="13"/>
        <end position="209"/>
    </location>
</feature>
<evidence type="ECO:0000259" key="3">
    <source>
        <dbReference type="Pfam" id="PF00171"/>
    </source>
</evidence>
<dbReference type="PANTHER" id="PTHR42991">
    <property type="entry name" value="ALDEHYDE DEHYDROGENASE"/>
    <property type="match status" value="1"/>
</dbReference>
<dbReference type="Proteomes" id="UP001139353">
    <property type="component" value="Unassembled WGS sequence"/>
</dbReference>
<reference evidence="4" key="1">
    <citation type="submission" date="2021-11" db="EMBL/GenBank/DDBJ databases">
        <title>BS-T2-15 a new species belonging to the Comamonadaceae family isolated from the soil of a French oak forest.</title>
        <authorList>
            <person name="Mieszkin S."/>
            <person name="Alain K."/>
        </authorList>
    </citation>
    <scope>NUCLEOTIDE SEQUENCE</scope>
    <source>
        <strain evidence="4">BS-T2-15</strain>
    </source>
</reference>
<dbReference type="InterPro" id="IPR015590">
    <property type="entry name" value="Aldehyde_DH_dom"/>
</dbReference>